<dbReference type="Proteomes" id="UP000248857">
    <property type="component" value="Unassembled WGS sequence"/>
</dbReference>
<dbReference type="CDD" id="cd18785">
    <property type="entry name" value="SF2_C"/>
    <property type="match status" value="1"/>
</dbReference>
<dbReference type="RefSeq" id="WP_110986454.1">
    <property type="nucleotide sequence ID" value="NZ_CAWNWM010000007.1"/>
</dbReference>
<dbReference type="EMBL" id="PQWO01000007">
    <property type="protein sequence ID" value="PZD72915.1"/>
    <property type="molecule type" value="Genomic_DNA"/>
</dbReference>
<dbReference type="PROSITE" id="PS51194">
    <property type="entry name" value="HELICASE_CTER"/>
    <property type="match status" value="1"/>
</dbReference>
<sequence length="1301" mass="145747">MNIIQLPAQLPGVLNLSAVNQQLRTHAAQLDWSAVVNPEGPQLAQLLAGLDLSDHAESLGLDTVLADELGDAIMAYFDQADPPPEPPKKKATAPGSALTPEVWQQQELFEAEPLQLPPIRTASQADKTIDLDFYEEQPAEAVPDRILQAFTPYQIRQELEARVVKDLLGPAQGPQEELDVDRVSDRYLVGLLAPQKRDREAPIDALLELQDPLEVAGIETIEDGSSEQTRTATKTIFPSSLGMTFCVSHEAEAIYVIAGWGQYERTKGEYQETDKGNPKLIWKRYPIRKQSPSIPLRAGTLTDWRIHEDFAVFVKGKIRRQQGCWMISLFLVNDRTEPEKHADSAWLFQPELSVKSATEQTDIFLKKPHRRSADHKLDPVYYGEEQMMNMLYRQQVEFAVGHGVGVHASVLPNDPTRATQLATTVVPVSEVPKSTPPTAAEEPALKGLVLEMKVLAGLMPDALPDQLAALPMAYEQWIQGQRDRLTDPDEGLEDYQSSAHEALEKCDRALARIRAGIETLRTNPQAARAFLFMNRAMYLQRVRSIYSSKKRRGEAINLDAIDSPKWYPFQLAFILLNLPSTTDLTHRDRCHPTEAMSDLLWFPTGGGKTEAYLGLAAYTIGLRRLQGTIAGRSGAAGVAVLMRYTLRLLTLQQFQRATVLICACEVIRREDVETWGEEPFRIGLWVGMKTTPNRTQDSEAYVEALKARSLPPSGGSPHQLTSCPWCGTEIDEGRHISVSSFKKGKARTLVHCGDILGHCPFSRKQAKEEGLPVVVVDEEIYRRLPILLIATVDKFAQMPWKGETQMLFGRVNGYCDRHGYRSPEIEDSDSHPAKYGLPKAMTKSINNLRPPDLIIQDELHLISGPLGTLVGLYETAIDQLASWEIDGKTVRPKVIASTATIRQAQSQMHDLFLRKVDVFPPQGLDISDNFFSRQRSPGEDYPGRRYLGICATGRRLKAATIRVYTAILAASQDMFERAGDKADPWMTLVGYFNSMRELGGTRRLIDDDIQQRLNKMDRRGLSNRRQLMVEELTSRKSSTDIPKVLDWMETPFVGERKRSKDRPTPLDVLLATNMISVGVDVGRLGIMAVTGQPKTTAEYIQSTSRVGRQHPGLVVTIFNWARPRDLSHYERFEHYHSTFYQHVESLSLTPFSPGATDRGLAALLVSLVRLNNEEYNLNKWASRIRRDDPYIQTAIQQIVERAWHVSGDPAVRDFVQRELDHRLDYWLAQAQDTEGGKELGYKTAKDDVTLGLLEQPGSEGLQPFTCLNSLRNVEPAIGLILNPQVPDDDTSSPPQPMPVTP</sequence>
<dbReference type="InterPro" id="IPR027417">
    <property type="entry name" value="P-loop_NTPase"/>
</dbReference>
<dbReference type="OrthoDB" id="713315at2"/>
<dbReference type="NCBIfam" id="NF038325">
    <property type="entry name" value="DISARM_DrmAS"/>
    <property type="match status" value="1"/>
</dbReference>
<dbReference type="Gene3D" id="3.40.50.300">
    <property type="entry name" value="P-loop containing nucleotide triphosphate hydrolases"/>
    <property type="match status" value="1"/>
</dbReference>
<evidence type="ECO:0000313" key="3">
    <source>
        <dbReference type="EMBL" id="PZD72915.1"/>
    </source>
</evidence>
<name>A0A2W1JN93_9CYAN</name>
<dbReference type="SUPFAM" id="SSF52540">
    <property type="entry name" value="P-loop containing nucleoside triphosphate hydrolases"/>
    <property type="match status" value="1"/>
</dbReference>
<accession>A0A2W1JN93</accession>
<reference evidence="3 4" key="1">
    <citation type="journal article" date="2018" name="Sci. Rep.">
        <title>A novel species of the marine cyanobacterium Acaryochloris with a unique pigment content and lifestyle.</title>
        <authorList>
            <person name="Partensky F."/>
            <person name="Six C."/>
            <person name="Ratin M."/>
            <person name="Garczarek L."/>
            <person name="Vaulot D."/>
            <person name="Probert I."/>
            <person name="Calteau A."/>
            <person name="Gourvil P."/>
            <person name="Marie D."/>
            <person name="Grebert T."/>
            <person name="Bouchier C."/>
            <person name="Le Panse S."/>
            <person name="Gachenot M."/>
            <person name="Rodriguez F."/>
            <person name="Garrido J.L."/>
        </authorList>
    </citation>
    <scope>NUCLEOTIDE SEQUENCE [LARGE SCALE GENOMIC DNA]</scope>
    <source>
        <strain evidence="3 4">RCC1774</strain>
    </source>
</reference>
<feature type="domain" description="Helicase C-terminal" evidence="2">
    <location>
        <begin position="974"/>
        <end position="1147"/>
    </location>
</feature>
<feature type="region of interest" description="Disordered" evidence="1">
    <location>
        <begin position="78"/>
        <end position="97"/>
    </location>
</feature>
<evidence type="ECO:0000259" key="2">
    <source>
        <dbReference type="PROSITE" id="PS51194"/>
    </source>
</evidence>
<evidence type="ECO:0000256" key="1">
    <source>
        <dbReference type="SAM" id="MobiDB-lite"/>
    </source>
</evidence>
<evidence type="ECO:0000313" key="4">
    <source>
        <dbReference type="Proteomes" id="UP000248857"/>
    </source>
</evidence>
<keyword evidence="4" id="KW-1185">Reference proteome</keyword>
<organism evidence="3 4">
    <name type="scientific">Acaryochloris thomasi RCC1774</name>
    <dbReference type="NCBI Taxonomy" id="1764569"/>
    <lineage>
        <taxon>Bacteria</taxon>
        <taxon>Bacillati</taxon>
        <taxon>Cyanobacteriota</taxon>
        <taxon>Cyanophyceae</taxon>
        <taxon>Acaryochloridales</taxon>
        <taxon>Acaryochloridaceae</taxon>
        <taxon>Acaryochloris</taxon>
        <taxon>Acaryochloris thomasi</taxon>
    </lineage>
</organism>
<dbReference type="InterPro" id="IPR001650">
    <property type="entry name" value="Helicase_C-like"/>
</dbReference>
<protein>
    <recommendedName>
        <fullName evidence="2">Helicase C-terminal domain-containing protein</fullName>
    </recommendedName>
</protein>
<feature type="region of interest" description="Disordered" evidence="1">
    <location>
        <begin position="1281"/>
        <end position="1301"/>
    </location>
</feature>
<gene>
    <name evidence="3" type="ORF">C1752_02750</name>
</gene>
<comment type="caution">
    <text evidence="3">The sequence shown here is derived from an EMBL/GenBank/DDBJ whole genome shotgun (WGS) entry which is preliminary data.</text>
</comment>
<proteinExistence type="predicted"/>
<dbReference type="SMART" id="SM00490">
    <property type="entry name" value="HELICc"/>
    <property type="match status" value="1"/>
</dbReference>